<reference evidence="1 2" key="1">
    <citation type="journal article" date="2018" name="Genome Biol. Evol.">
        <title>Complete Genome Sequence of Streptococcus ruminantium sp. nov. GUT-187T (=DSM 104980T =JCM 31869T), the Type Strain of S. ruminantium, and Comparison with Genome Sequences of Streptococcus suis Strains.</title>
        <authorList>
            <person name="Tohya M."/>
            <person name="Sekizaki T."/>
            <person name="Miyoshi-Akiyama T."/>
        </authorList>
    </citation>
    <scope>NUCLEOTIDE SEQUENCE [LARGE SCALE GENOMIC DNA]</scope>
    <source>
        <strain evidence="1 2">GUT187T</strain>
    </source>
</reference>
<accession>A0A2Z5U427</accession>
<proteinExistence type="predicted"/>
<dbReference type="EMBL" id="AP018400">
    <property type="protein sequence ID" value="BBA92808.1"/>
    <property type="molecule type" value="Genomic_DNA"/>
</dbReference>
<organism evidence="1 2">
    <name type="scientific">Streptococcus ruminantium</name>
    <dbReference type="NCBI Taxonomy" id="1917441"/>
    <lineage>
        <taxon>Bacteria</taxon>
        <taxon>Bacillati</taxon>
        <taxon>Bacillota</taxon>
        <taxon>Bacilli</taxon>
        <taxon>Lactobacillales</taxon>
        <taxon>Streptococcaceae</taxon>
        <taxon>Streptococcus</taxon>
    </lineage>
</organism>
<dbReference type="AlphaFoldDB" id="A0A2Z5U427"/>
<evidence type="ECO:0000313" key="1">
    <source>
        <dbReference type="EMBL" id="BBA92808.1"/>
    </source>
</evidence>
<gene>
    <name evidence="1" type="ORF">SR187_6015</name>
</gene>
<dbReference type="KEGG" id="srq:SR187_6015"/>
<dbReference type="Proteomes" id="UP000269331">
    <property type="component" value="Chromosome"/>
</dbReference>
<sequence length="88" mass="10161">MFRKTYLELEVGETVEIGRLSPLKVDYQALIEKGIFTASYQIGENKTLNYTFKCQDFEAIQSIYGPKGDCDLHKFFKQEVIVLMSEVI</sequence>
<name>A0A2Z5U427_9STRE</name>
<evidence type="ECO:0000313" key="2">
    <source>
        <dbReference type="Proteomes" id="UP000269331"/>
    </source>
</evidence>
<protein>
    <submittedName>
        <fullName evidence="1">Uncharacterized protein</fullName>
    </submittedName>
</protein>